<evidence type="ECO:0000313" key="1">
    <source>
        <dbReference type="EMBL" id="QHT19041.1"/>
    </source>
</evidence>
<organism evidence="1">
    <name type="scientific">viral metagenome</name>
    <dbReference type="NCBI Taxonomy" id="1070528"/>
    <lineage>
        <taxon>unclassified sequences</taxon>
        <taxon>metagenomes</taxon>
        <taxon>organismal metagenomes</taxon>
    </lineage>
</organism>
<dbReference type="AlphaFoldDB" id="A0A6C0DRJ2"/>
<accession>A0A6C0DRJ2</accession>
<name>A0A6C0DRJ2_9ZZZZ</name>
<protein>
    <submittedName>
        <fullName evidence="1">Uncharacterized protein</fullName>
    </submittedName>
</protein>
<dbReference type="EMBL" id="MN739661">
    <property type="protein sequence ID" value="QHT19041.1"/>
    <property type="molecule type" value="Genomic_DNA"/>
</dbReference>
<reference evidence="1" key="1">
    <citation type="journal article" date="2020" name="Nature">
        <title>Giant virus diversity and host interactions through global metagenomics.</title>
        <authorList>
            <person name="Schulz F."/>
            <person name="Roux S."/>
            <person name="Paez-Espino D."/>
            <person name="Jungbluth S."/>
            <person name="Walsh D.A."/>
            <person name="Denef V.J."/>
            <person name="McMahon K.D."/>
            <person name="Konstantinidis K.T."/>
            <person name="Eloe-Fadrosh E.A."/>
            <person name="Kyrpides N.C."/>
            <person name="Woyke T."/>
        </authorList>
    </citation>
    <scope>NUCLEOTIDE SEQUENCE</scope>
    <source>
        <strain evidence="1">GVMAG-M-3300023174-49</strain>
    </source>
</reference>
<proteinExistence type="predicted"/>
<sequence length="132" mass="15212">MSQGDYIRYKRISTELKYDTLPPVLSEQQYINFTQYSIENNVVSLKPDYRIPATYGTIKIFDMNKTVLFCPTFLTCTGTDARPNRIPMSTVYFTPQYVKKYVKQPGNAKTGCNCILNSVNTNKNICKCKTEY</sequence>